<dbReference type="PIRSF" id="PIRSF001604">
    <property type="entry name" value="LigA"/>
    <property type="match status" value="1"/>
</dbReference>
<feature type="binding site" evidence="10">
    <location>
        <begin position="82"/>
        <end position="83"/>
    </location>
    <ligand>
        <name>NAD(+)</name>
        <dbReference type="ChEBI" id="CHEBI:57540"/>
    </ligand>
</feature>
<comment type="catalytic activity">
    <reaction evidence="9 10">
        <text>NAD(+) + (deoxyribonucleotide)n-3'-hydroxyl + 5'-phospho-(deoxyribonucleotide)m = (deoxyribonucleotide)n+m + AMP + beta-nicotinamide D-nucleotide.</text>
        <dbReference type="EC" id="6.5.1.2"/>
    </reaction>
</comment>
<evidence type="ECO:0000256" key="7">
    <source>
        <dbReference type="ARBA" id="ARBA00023027"/>
    </source>
</evidence>
<keyword evidence="5 10" id="KW-0862">Zinc</keyword>
<feature type="binding site" evidence="10">
    <location>
        <position position="405"/>
    </location>
    <ligand>
        <name>Zn(2+)</name>
        <dbReference type="ChEBI" id="CHEBI:29105"/>
    </ligand>
</feature>
<dbReference type="Gene3D" id="6.20.10.30">
    <property type="match status" value="1"/>
</dbReference>
<dbReference type="NCBIfam" id="TIGR00575">
    <property type="entry name" value="dnlj"/>
    <property type="match status" value="1"/>
</dbReference>
<dbReference type="Pfam" id="PF01653">
    <property type="entry name" value="DNA_ligase_aden"/>
    <property type="match status" value="1"/>
</dbReference>
<keyword evidence="4 10" id="KW-0227">DNA damage</keyword>
<accession>A0ABT3BN09</accession>
<evidence type="ECO:0000256" key="10">
    <source>
        <dbReference type="HAMAP-Rule" id="MF_01588"/>
    </source>
</evidence>
<keyword evidence="7 10" id="KW-0520">NAD</keyword>
<dbReference type="Gene3D" id="3.30.470.30">
    <property type="entry name" value="DNA ligase/mRNA capping enzyme"/>
    <property type="match status" value="1"/>
</dbReference>
<evidence type="ECO:0000256" key="4">
    <source>
        <dbReference type="ARBA" id="ARBA00022763"/>
    </source>
</evidence>
<dbReference type="InterPro" id="IPR001679">
    <property type="entry name" value="DNA_ligase"/>
</dbReference>
<dbReference type="CDD" id="cd00114">
    <property type="entry name" value="LIGANc"/>
    <property type="match status" value="1"/>
</dbReference>
<evidence type="ECO:0000256" key="5">
    <source>
        <dbReference type="ARBA" id="ARBA00022833"/>
    </source>
</evidence>
<evidence type="ECO:0000256" key="6">
    <source>
        <dbReference type="ARBA" id="ARBA00022842"/>
    </source>
</evidence>
<evidence type="ECO:0000256" key="8">
    <source>
        <dbReference type="ARBA" id="ARBA00023204"/>
    </source>
</evidence>
<dbReference type="PANTHER" id="PTHR23389:SF9">
    <property type="entry name" value="DNA LIGASE"/>
    <property type="match status" value="1"/>
</dbReference>
<feature type="binding site" evidence="10">
    <location>
        <position position="135"/>
    </location>
    <ligand>
        <name>NAD(+)</name>
        <dbReference type="ChEBI" id="CHEBI:57540"/>
    </ligand>
</feature>
<sequence length="669" mass="77032">MNKDIKHVINELRKQLQQWNYEYYALNNPSVPDHVYDQKMLELIALENAHPEFKTVDSPSVRVGGYVLDKFTKVKHQTPMLSLSNAFSQEDLQKFISVLDEWSQDLNGFIVEPKIDGLSISLIYENATLVQAVTRGDGQIGEDVTHNIKTIKDIPWFISDKYKDQRIEVRGEVFMDNEDFVRLNDNLEQTSKRFANPRNAASGTLRSLDNKVVSDRNLQSYMYYVVQANELGLHSQYDTLMWLKEQKFHVNELIEKTDSLVGIMNIINNMHKIRHTLKYQIDGMVLKVNNYKVYDDIGYTVKFPKWAIAYKFPAAIKITRIKDVVIDVGRTGKITYTGLLEPVELDGSIIQYVALHNYDFIVEKDIRINDFITIYKAGDVIPYVDSVVLERRDQSVSIFAQPKYCPSCQSTLINNPDETDWYCSHPETCMQVQIAKIIYYVSRNAMNIDGLRDKIITKFYEHKLISDITDLYLLKFYEDRIYELDLKIKHKTFNNLIKSIEASKKNSLECLLTGLGIRHVGGTLAKKLAQHFNSLDALMKASYDDLIKVDLCGEKAAASIINFFANHDNQTLIGKLIQYGVNTLYISHLDVNEYVPFAEYAHKTFVITGTFSIGRPAIKEILETVYKAKVVNNISKKTDYLLCGKNPGTKKDKALEMDIKIIENEFWKK</sequence>
<keyword evidence="1 10" id="KW-0436">Ligase</keyword>
<dbReference type="InterPro" id="IPR010994">
    <property type="entry name" value="RuvA_2-like"/>
</dbReference>
<comment type="cofactor">
    <cofactor evidence="10">
        <name>Mg(2+)</name>
        <dbReference type="ChEBI" id="CHEBI:18420"/>
    </cofactor>
    <cofactor evidence="10">
        <name>Mn(2+)</name>
        <dbReference type="ChEBI" id="CHEBI:29035"/>
    </cofactor>
</comment>
<feature type="active site" description="N6-AMP-lysine intermediate" evidence="10">
    <location>
        <position position="114"/>
    </location>
</feature>
<dbReference type="Gene3D" id="2.40.50.140">
    <property type="entry name" value="Nucleic acid-binding proteins"/>
    <property type="match status" value="1"/>
</dbReference>
<dbReference type="Pfam" id="PF00533">
    <property type="entry name" value="BRCT"/>
    <property type="match status" value="1"/>
</dbReference>
<keyword evidence="10" id="KW-0464">Manganese</keyword>
<feature type="binding site" evidence="10">
    <location>
        <position position="429"/>
    </location>
    <ligand>
        <name>Zn(2+)</name>
        <dbReference type="ChEBI" id="CHEBI:29105"/>
    </ligand>
</feature>
<comment type="caution">
    <text evidence="12">The sequence shown here is derived from an EMBL/GenBank/DDBJ whole genome shotgun (WGS) entry which is preliminary data.</text>
</comment>
<dbReference type="Gene3D" id="1.10.287.610">
    <property type="entry name" value="Helix hairpin bin"/>
    <property type="match status" value="1"/>
</dbReference>
<dbReference type="Gene3D" id="3.40.50.10190">
    <property type="entry name" value="BRCT domain"/>
    <property type="match status" value="1"/>
</dbReference>
<evidence type="ECO:0000259" key="11">
    <source>
        <dbReference type="SMART" id="SM00532"/>
    </source>
</evidence>
<dbReference type="SUPFAM" id="SSF50249">
    <property type="entry name" value="Nucleic acid-binding proteins"/>
    <property type="match status" value="1"/>
</dbReference>
<name>A0ABT3BN09_9BACT</name>
<dbReference type="EMBL" id="JAOXHL010000003">
    <property type="protein sequence ID" value="MCV3728639.1"/>
    <property type="molecule type" value="Genomic_DNA"/>
</dbReference>
<keyword evidence="3 10" id="KW-0479">Metal-binding</keyword>
<feature type="binding site" evidence="10">
    <location>
        <begin position="33"/>
        <end position="37"/>
    </location>
    <ligand>
        <name>NAD(+)</name>
        <dbReference type="ChEBI" id="CHEBI:57540"/>
    </ligand>
</feature>
<dbReference type="InterPro" id="IPR013839">
    <property type="entry name" value="DNAligase_adenylation"/>
</dbReference>
<dbReference type="EC" id="6.5.1.2" evidence="10"/>
<comment type="similarity">
    <text evidence="10">Belongs to the NAD-dependent DNA ligase family. LigA subfamily.</text>
</comment>
<evidence type="ECO:0000256" key="1">
    <source>
        <dbReference type="ARBA" id="ARBA00022598"/>
    </source>
</evidence>
<dbReference type="InterPro" id="IPR004150">
    <property type="entry name" value="NAD_DNA_ligase_OB"/>
</dbReference>
<keyword evidence="13" id="KW-1185">Reference proteome</keyword>
<proteinExistence type="inferred from homology"/>
<evidence type="ECO:0000313" key="12">
    <source>
        <dbReference type="EMBL" id="MCV3728639.1"/>
    </source>
</evidence>
<dbReference type="SUPFAM" id="SSF47781">
    <property type="entry name" value="RuvA domain 2-like"/>
    <property type="match status" value="1"/>
</dbReference>
<dbReference type="RefSeq" id="WP_263821952.1">
    <property type="nucleotide sequence ID" value="NZ_JAOXHK010000003.1"/>
</dbReference>
<keyword evidence="6 10" id="KW-0460">Magnesium</keyword>
<feature type="binding site" evidence="10">
    <location>
        <position position="287"/>
    </location>
    <ligand>
        <name>NAD(+)</name>
        <dbReference type="ChEBI" id="CHEBI:57540"/>
    </ligand>
</feature>
<dbReference type="PROSITE" id="PS01056">
    <property type="entry name" value="DNA_LIGASE_N2"/>
    <property type="match status" value="1"/>
</dbReference>
<dbReference type="InterPro" id="IPR012340">
    <property type="entry name" value="NA-bd_OB-fold"/>
</dbReference>
<dbReference type="Pfam" id="PF03120">
    <property type="entry name" value="OB_DNA_ligase"/>
    <property type="match status" value="1"/>
</dbReference>
<feature type="binding site" evidence="10">
    <location>
        <position position="311"/>
    </location>
    <ligand>
        <name>NAD(+)</name>
        <dbReference type="ChEBI" id="CHEBI:57540"/>
    </ligand>
</feature>
<feature type="domain" description="NAD-dependent DNA ligase N-terminal" evidence="11">
    <location>
        <begin position="4"/>
        <end position="445"/>
    </location>
</feature>
<evidence type="ECO:0000313" key="13">
    <source>
        <dbReference type="Proteomes" id="UP001208245"/>
    </source>
</evidence>
<organism evidence="12 13">
    <name type="scientific">Ureaplasma miroungigenitalium</name>
    <dbReference type="NCBI Taxonomy" id="1042321"/>
    <lineage>
        <taxon>Bacteria</taxon>
        <taxon>Bacillati</taxon>
        <taxon>Mycoplasmatota</taxon>
        <taxon>Mycoplasmoidales</taxon>
        <taxon>Mycoplasmoidaceae</taxon>
        <taxon>Ureaplasma</taxon>
    </lineage>
</organism>
<dbReference type="NCBIfam" id="NF005932">
    <property type="entry name" value="PRK07956.1"/>
    <property type="match status" value="1"/>
</dbReference>
<dbReference type="Pfam" id="PF12826">
    <property type="entry name" value="HHH_2"/>
    <property type="match status" value="1"/>
</dbReference>
<keyword evidence="8 10" id="KW-0234">DNA repair</keyword>
<evidence type="ECO:0000256" key="2">
    <source>
        <dbReference type="ARBA" id="ARBA00022705"/>
    </source>
</evidence>
<dbReference type="InterPro" id="IPR013840">
    <property type="entry name" value="DNAligase_N"/>
</dbReference>
<dbReference type="InterPro" id="IPR033136">
    <property type="entry name" value="DNA_ligase_CS"/>
</dbReference>
<keyword evidence="2 10" id="KW-0235">DNA replication</keyword>
<dbReference type="Proteomes" id="UP001208245">
    <property type="component" value="Unassembled WGS sequence"/>
</dbReference>
<dbReference type="GO" id="GO:0003911">
    <property type="term" value="F:DNA ligase (NAD+) activity"/>
    <property type="evidence" value="ECO:0007669"/>
    <property type="project" value="UniProtKB-EC"/>
</dbReference>
<dbReference type="InterPro" id="IPR036420">
    <property type="entry name" value="BRCT_dom_sf"/>
</dbReference>
<dbReference type="PANTHER" id="PTHR23389">
    <property type="entry name" value="CHROMOSOME TRANSMISSION FIDELITY FACTOR 18"/>
    <property type="match status" value="1"/>
</dbReference>
<dbReference type="Gene3D" id="1.10.150.20">
    <property type="entry name" value="5' to 3' exonuclease, C-terminal subdomain"/>
    <property type="match status" value="2"/>
</dbReference>
<dbReference type="InterPro" id="IPR041663">
    <property type="entry name" value="DisA/LigA_HHH"/>
</dbReference>
<dbReference type="InterPro" id="IPR001357">
    <property type="entry name" value="BRCT_dom"/>
</dbReference>
<dbReference type="CDD" id="cd17748">
    <property type="entry name" value="BRCT_DNA_ligase_like"/>
    <property type="match status" value="1"/>
</dbReference>
<evidence type="ECO:0000256" key="3">
    <source>
        <dbReference type="ARBA" id="ARBA00022723"/>
    </source>
</evidence>
<comment type="caution">
    <text evidence="10">Lacks conserved residue(s) required for the propagation of feature annotation.</text>
</comment>
<dbReference type="HAMAP" id="MF_01588">
    <property type="entry name" value="DNA_ligase_A"/>
    <property type="match status" value="1"/>
</dbReference>
<gene>
    <name evidence="10 12" type="primary">ligA</name>
    <name evidence="12" type="ORF">OF376_02535</name>
</gene>
<feature type="binding site" evidence="10">
    <location>
        <position position="408"/>
    </location>
    <ligand>
        <name>Zn(2+)</name>
        <dbReference type="ChEBI" id="CHEBI:29105"/>
    </ligand>
</feature>
<dbReference type="SMART" id="SM00532">
    <property type="entry name" value="LIGANc"/>
    <property type="match status" value="1"/>
</dbReference>
<dbReference type="SUPFAM" id="SSF52113">
    <property type="entry name" value="BRCT domain"/>
    <property type="match status" value="1"/>
</dbReference>
<comment type="function">
    <text evidence="10">DNA ligase that catalyzes the formation of phosphodiester linkages between 5'-phosphoryl and 3'-hydroxyl groups in double-stranded DNA using NAD as a coenzyme and as the energy source for the reaction. It is essential for DNA replication and repair of damaged DNA.</text>
</comment>
<evidence type="ECO:0000256" key="9">
    <source>
        <dbReference type="ARBA" id="ARBA00034005"/>
    </source>
</evidence>
<protein>
    <recommendedName>
        <fullName evidence="10">DNA ligase</fullName>
        <ecNumber evidence="10">6.5.1.2</ecNumber>
    </recommendedName>
    <alternativeName>
        <fullName evidence="10">Polydeoxyribonucleotide synthase [NAD(+)]</fullName>
    </alternativeName>
</protein>
<feature type="binding site" evidence="10">
    <location>
        <position position="112"/>
    </location>
    <ligand>
        <name>NAD(+)</name>
        <dbReference type="ChEBI" id="CHEBI:57540"/>
    </ligand>
</feature>
<feature type="binding site" evidence="10">
    <location>
        <position position="172"/>
    </location>
    <ligand>
        <name>NAD(+)</name>
        <dbReference type="ChEBI" id="CHEBI:57540"/>
    </ligand>
</feature>
<reference evidence="12 13" key="1">
    <citation type="journal article" date="2020" name="Int. J. Syst. Evol. Microbiol.">
        <title>Ureaplasma miroungigenitalium sp. nov. isolated from northern elephant seals (Mirounga angustirostris) and Ureaplasma zalophigenitalium sp. nov. isolated from California sea lions (Zalophus californianus).</title>
        <authorList>
            <person name="Volokhov D.V."/>
            <person name="Gulland F.M."/>
            <person name="Gao Y."/>
            <person name="Chizhikov V.E."/>
        </authorList>
    </citation>
    <scope>NUCLEOTIDE SEQUENCE [LARGE SCALE GENOMIC DNA]</scope>
    <source>
        <strain evidence="12 13">ES3182-GEN</strain>
    </source>
</reference>
<dbReference type="SUPFAM" id="SSF56091">
    <property type="entry name" value="DNA ligase/mRNA capping enzyme, catalytic domain"/>
    <property type="match status" value="1"/>
</dbReference>